<reference evidence="2" key="1">
    <citation type="submission" date="2016-11" db="EMBL/GenBank/DDBJ databases">
        <authorList>
            <person name="Varghese N."/>
            <person name="Submissions S."/>
        </authorList>
    </citation>
    <scope>NUCLEOTIDE SEQUENCE [LARGE SCALE GENOMIC DNA]</scope>
    <source>
        <strain evidence="2">DSM 17957</strain>
    </source>
</reference>
<dbReference type="NCBIfam" id="TIGR02531">
    <property type="entry name" value="yecD_yerC"/>
    <property type="match status" value="1"/>
</dbReference>
<dbReference type="Gene3D" id="1.10.1270.10">
    <property type="entry name" value="TrpR-like"/>
    <property type="match status" value="1"/>
</dbReference>
<dbReference type="InterPro" id="IPR010921">
    <property type="entry name" value="Trp_repressor/repl_initiator"/>
</dbReference>
<dbReference type="AlphaFoldDB" id="A0A1M6L8X7"/>
<dbReference type="PIRSF" id="PIRSF012508">
    <property type="entry name" value="YerC"/>
    <property type="match status" value="1"/>
</dbReference>
<dbReference type="InterPro" id="IPR000831">
    <property type="entry name" value="Trp_repress"/>
</dbReference>
<dbReference type="PANTHER" id="PTHR40080:SF1">
    <property type="entry name" value="TRPR-LIKE PROTEIN YERC_YECD"/>
    <property type="match status" value="1"/>
</dbReference>
<dbReference type="InterPro" id="IPR013368">
    <property type="entry name" value="YecD_YerC"/>
</dbReference>
<proteinExistence type="predicted"/>
<evidence type="ECO:0000313" key="2">
    <source>
        <dbReference type="Proteomes" id="UP000184536"/>
    </source>
</evidence>
<gene>
    <name evidence="1" type="ORF">SAMN02745975_02607</name>
</gene>
<accession>A0A1M6L8X7</accession>
<dbReference type="STRING" id="1121919.SAMN02745975_02607"/>
<organism evidence="1 2">
    <name type="scientific">Geosporobacter subterraneus DSM 17957</name>
    <dbReference type="NCBI Taxonomy" id="1121919"/>
    <lineage>
        <taxon>Bacteria</taxon>
        <taxon>Bacillati</taxon>
        <taxon>Bacillota</taxon>
        <taxon>Clostridia</taxon>
        <taxon>Peptostreptococcales</taxon>
        <taxon>Thermotaleaceae</taxon>
        <taxon>Geosporobacter</taxon>
    </lineage>
</organism>
<dbReference type="GO" id="GO:0043565">
    <property type="term" value="F:sequence-specific DNA binding"/>
    <property type="evidence" value="ECO:0007669"/>
    <property type="project" value="InterPro"/>
</dbReference>
<dbReference type="PANTHER" id="PTHR40080">
    <property type="entry name" value="LMO1763 PROTEIN"/>
    <property type="match status" value="1"/>
</dbReference>
<keyword evidence="2" id="KW-1185">Reference proteome</keyword>
<dbReference type="SUPFAM" id="SSF48295">
    <property type="entry name" value="TrpR-like"/>
    <property type="match status" value="1"/>
</dbReference>
<dbReference type="Proteomes" id="UP000184536">
    <property type="component" value="Unassembled WGS sequence"/>
</dbReference>
<evidence type="ECO:0000313" key="1">
    <source>
        <dbReference type="EMBL" id="SHJ67559.1"/>
    </source>
</evidence>
<sequence>MNIEYNQIKDKFEVSRMTYESKLKNQFTDELFEAILLLKDIEECYRFFEDICTIKEIQALSQRLKVAKLLRQNKTYNEIEDITGASTATISRINRCLHYGADGYTTILNRLDEKEE</sequence>
<name>A0A1M6L8X7_9FIRM</name>
<dbReference type="Pfam" id="PF01371">
    <property type="entry name" value="Trp_repressor"/>
    <property type="match status" value="1"/>
</dbReference>
<protein>
    <submittedName>
        <fullName evidence="1">Trp operon repressor family</fullName>
    </submittedName>
</protein>
<dbReference type="InterPro" id="IPR038116">
    <property type="entry name" value="TrpR-like_sf"/>
</dbReference>
<dbReference type="EMBL" id="FQZV01000035">
    <property type="protein sequence ID" value="SHJ67559.1"/>
    <property type="molecule type" value="Genomic_DNA"/>
</dbReference>
<dbReference type="GO" id="GO:0003700">
    <property type="term" value="F:DNA-binding transcription factor activity"/>
    <property type="evidence" value="ECO:0007669"/>
    <property type="project" value="InterPro"/>
</dbReference>